<dbReference type="SUPFAM" id="SSF52540">
    <property type="entry name" value="P-loop containing nucleoside triphosphate hydrolases"/>
    <property type="match status" value="1"/>
</dbReference>
<dbReference type="Gene3D" id="3.10.580.10">
    <property type="entry name" value="CBS-domain"/>
    <property type="match status" value="1"/>
</dbReference>
<sequence>MSEIALEFKQVGKNYGSGFVLENFDLQVPRGRIVTLIGPSGCGKTTILKMINRLIEPEEGHILLDGTDISSLDPVELRRNIGYVIQQIGLFPHMTIEENITIVPRLKGESKKQLVARTEELLRLIGLDPSHFRRRYPHELSGGQQQRIGVARALAANPSIILMDEPFSALDPISRIQLQKELIHLNKHVQKTIVFVTHDIEEALKIADQIILLKDGKIVQASTPEQLLQSPANAFVREFVGAERFQTAVTEQTAVNVMESAISIKSQAAISEAFGQLKLNKARDLIVTCPENRVLGVVGVDELSQFAREENFPMLKVEDIMRTNIPSIHTQTTTAQISNLLKNYHILPVVDESQQLHGIVTQTSFIQGIGSTLIRDKVIV</sequence>
<organism evidence="13 14">
    <name type="scientific">Paenibacillus ferrarius</name>
    <dbReference type="NCBI Taxonomy" id="1469647"/>
    <lineage>
        <taxon>Bacteria</taxon>
        <taxon>Bacillati</taxon>
        <taxon>Bacillota</taxon>
        <taxon>Bacilli</taxon>
        <taxon>Bacillales</taxon>
        <taxon>Paenibacillaceae</taxon>
        <taxon>Paenibacillus</taxon>
    </lineage>
</organism>
<dbReference type="AlphaFoldDB" id="A0A1V4HL54"/>
<dbReference type="SUPFAM" id="SSF54631">
    <property type="entry name" value="CBS-domain pair"/>
    <property type="match status" value="1"/>
</dbReference>
<feature type="domain" description="CBS" evidence="12">
    <location>
        <begin position="321"/>
        <end position="377"/>
    </location>
</feature>
<comment type="subcellular location">
    <subcellularLocation>
        <location evidence="10">Cell inner membrane</location>
        <topology evidence="10">Peripheral membrane protein</topology>
    </subcellularLocation>
</comment>
<feature type="domain" description="ABC transporter" evidence="11">
    <location>
        <begin position="6"/>
        <end position="240"/>
    </location>
</feature>
<dbReference type="FunFam" id="3.40.50.300:FF:000425">
    <property type="entry name" value="Probable ABC transporter, ATP-binding subunit"/>
    <property type="match status" value="1"/>
</dbReference>
<dbReference type="OrthoDB" id="9802264at2"/>
<evidence type="ECO:0000256" key="2">
    <source>
        <dbReference type="ARBA" id="ARBA00022448"/>
    </source>
</evidence>
<dbReference type="SMART" id="SM00382">
    <property type="entry name" value="AAA"/>
    <property type="match status" value="1"/>
</dbReference>
<dbReference type="Pfam" id="PF00005">
    <property type="entry name" value="ABC_tran"/>
    <property type="match status" value="1"/>
</dbReference>
<dbReference type="PROSITE" id="PS00211">
    <property type="entry name" value="ABC_TRANSPORTER_1"/>
    <property type="match status" value="1"/>
</dbReference>
<name>A0A1V4HL54_9BACL</name>
<dbReference type="GO" id="GO:0015418">
    <property type="term" value="F:ABC-type quaternary ammonium compound transporting activity"/>
    <property type="evidence" value="ECO:0007669"/>
    <property type="project" value="UniProtKB-EC"/>
</dbReference>
<keyword evidence="10" id="KW-0997">Cell inner membrane</keyword>
<reference evidence="14" key="1">
    <citation type="submission" date="2016-07" db="EMBL/GenBank/DDBJ databases">
        <authorList>
            <person name="Florea S."/>
            <person name="Webb J.S."/>
            <person name="Jaromczyk J."/>
            <person name="Schardl C.L."/>
        </authorList>
    </citation>
    <scope>NUCLEOTIDE SEQUENCE [LARGE SCALE GENOMIC DNA]</scope>
    <source>
        <strain evidence="14">CY1</strain>
    </source>
</reference>
<keyword evidence="3" id="KW-0677">Repeat</keyword>
<dbReference type="GO" id="GO:0031460">
    <property type="term" value="P:glycine betaine transport"/>
    <property type="evidence" value="ECO:0007669"/>
    <property type="project" value="InterPro"/>
</dbReference>
<dbReference type="GO" id="GO:0005886">
    <property type="term" value="C:plasma membrane"/>
    <property type="evidence" value="ECO:0007669"/>
    <property type="project" value="UniProtKB-SubCell"/>
</dbReference>
<dbReference type="STRING" id="1469647.BC351_04685"/>
<keyword evidence="2 10" id="KW-0813">Transport</keyword>
<keyword evidence="5 10" id="KW-0067">ATP-binding</keyword>
<keyword evidence="10" id="KW-0472">Membrane</keyword>
<comment type="subunit">
    <text evidence="8">The complex is composed of two ATP-binding proteins (OpuCA), two transmembrane proteins (OpuCB and OpuCD) and a solute-binding protein (OpuCC).</text>
</comment>
<protein>
    <recommendedName>
        <fullName evidence="10">Quaternary amine transport ATP-binding protein</fullName>
        <ecNumber evidence="10">7.6.2.9</ecNumber>
    </recommendedName>
</protein>
<evidence type="ECO:0000256" key="1">
    <source>
        <dbReference type="ARBA" id="ARBA00005417"/>
    </source>
</evidence>
<dbReference type="InterPro" id="IPR000644">
    <property type="entry name" value="CBS_dom"/>
</dbReference>
<evidence type="ECO:0000313" key="14">
    <source>
        <dbReference type="Proteomes" id="UP000190626"/>
    </source>
</evidence>
<evidence type="ECO:0000256" key="8">
    <source>
        <dbReference type="ARBA" id="ARBA00063934"/>
    </source>
</evidence>
<keyword evidence="14" id="KW-1185">Reference proteome</keyword>
<proteinExistence type="inferred from homology"/>
<evidence type="ECO:0000256" key="9">
    <source>
        <dbReference type="PROSITE-ProRule" id="PRU00703"/>
    </source>
</evidence>
<dbReference type="InterPro" id="IPR027417">
    <property type="entry name" value="P-loop_NTPase"/>
</dbReference>
<evidence type="ECO:0000259" key="11">
    <source>
        <dbReference type="PROSITE" id="PS50893"/>
    </source>
</evidence>
<dbReference type="GO" id="GO:0016887">
    <property type="term" value="F:ATP hydrolysis activity"/>
    <property type="evidence" value="ECO:0007669"/>
    <property type="project" value="UniProtKB-UniRule"/>
</dbReference>
<dbReference type="PROSITE" id="PS51371">
    <property type="entry name" value="CBS"/>
    <property type="match status" value="1"/>
</dbReference>
<dbReference type="Gene3D" id="3.40.50.300">
    <property type="entry name" value="P-loop containing nucleotide triphosphate hydrolases"/>
    <property type="match status" value="1"/>
</dbReference>
<evidence type="ECO:0000256" key="4">
    <source>
        <dbReference type="ARBA" id="ARBA00022741"/>
    </source>
</evidence>
<evidence type="ECO:0000256" key="5">
    <source>
        <dbReference type="ARBA" id="ARBA00022840"/>
    </source>
</evidence>
<evidence type="ECO:0000259" key="12">
    <source>
        <dbReference type="PROSITE" id="PS51371"/>
    </source>
</evidence>
<dbReference type="Pfam" id="PF00571">
    <property type="entry name" value="CBS"/>
    <property type="match status" value="1"/>
</dbReference>
<dbReference type="InterPro" id="IPR046342">
    <property type="entry name" value="CBS_dom_sf"/>
</dbReference>
<evidence type="ECO:0000256" key="6">
    <source>
        <dbReference type="ARBA" id="ARBA00023122"/>
    </source>
</evidence>
<comment type="similarity">
    <text evidence="1 10">Belongs to the ABC transporter superfamily.</text>
</comment>
<dbReference type="CDD" id="cd02205">
    <property type="entry name" value="CBS_pair_SF"/>
    <property type="match status" value="1"/>
</dbReference>
<evidence type="ECO:0000256" key="10">
    <source>
        <dbReference type="RuleBase" id="RU369116"/>
    </source>
</evidence>
<dbReference type="EC" id="7.6.2.9" evidence="10"/>
<accession>A0A1V4HL54</accession>
<dbReference type="Proteomes" id="UP000190626">
    <property type="component" value="Unassembled WGS sequence"/>
</dbReference>
<dbReference type="PANTHER" id="PTHR43117:SF4">
    <property type="entry name" value="OSMOPROTECTANT IMPORT ATP-BINDING PROTEIN OSMV"/>
    <property type="match status" value="1"/>
</dbReference>
<dbReference type="InterPro" id="IPR003439">
    <property type="entry name" value="ABC_transporter-like_ATP-bd"/>
</dbReference>
<dbReference type="InterPro" id="IPR003593">
    <property type="entry name" value="AAA+_ATPase"/>
</dbReference>
<gene>
    <name evidence="13" type="ORF">BC351_04685</name>
</gene>
<dbReference type="PROSITE" id="PS50893">
    <property type="entry name" value="ABC_TRANSPORTER_2"/>
    <property type="match status" value="1"/>
</dbReference>
<evidence type="ECO:0000313" key="13">
    <source>
        <dbReference type="EMBL" id="OPH57803.1"/>
    </source>
</evidence>
<evidence type="ECO:0000256" key="7">
    <source>
        <dbReference type="ARBA" id="ARBA00052482"/>
    </source>
</evidence>
<dbReference type="NCBIfam" id="TIGR01186">
    <property type="entry name" value="proV"/>
    <property type="match status" value="1"/>
</dbReference>
<keyword evidence="10" id="KW-1003">Cell membrane</keyword>
<dbReference type="GO" id="GO:0005524">
    <property type="term" value="F:ATP binding"/>
    <property type="evidence" value="ECO:0007669"/>
    <property type="project" value="UniProtKB-UniRule"/>
</dbReference>
<comment type="catalytic activity">
    <reaction evidence="7">
        <text>a quaternary ammonium(out) + ATP + H2O = a quaternary ammonium(in) + ADP + phosphate + H(+)</text>
        <dbReference type="Rhea" id="RHEA:11036"/>
        <dbReference type="ChEBI" id="CHEBI:15377"/>
        <dbReference type="ChEBI" id="CHEBI:15378"/>
        <dbReference type="ChEBI" id="CHEBI:30616"/>
        <dbReference type="ChEBI" id="CHEBI:35267"/>
        <dbReference type="ChEBI" id="CHEBI:43474"/>
        <dbReference type="ChEBI" id="CHEBI:456216"/>
        <dbReference type="EC" id="7.6.2.9"/>
    </reaction>
</comment>
<dbReference type="EMBL" id="MBTG01000012">
    <property type="protein sequence ID" value="OPH57803.1"/>
    <property type="molecule type" value="Genomic_DNA"/>
</dbReference>
<dbReference type="GO" id="GO:0006865">
    <property type="term" value="P:amino acid transport"/>
    <property type="evidence" value="ECO:0007669"/>
    <property type="project" value="UniProtKB-UniRule"/>
</dbReference>
<dbReference type="InterPro" id="IPR017871">
    <property type="entry name" value="ABC_transporter-like_CS"/>
</dbReference>
<dbReference type="RefSeq" id="WP_079413391.1">
    <property type="nucleotide sequence ID" value="NZ_MBTG01000012.1"/>
</dbReference>
<dbReference type="InterPro" id="IPR005892">
    <property type="entry name" value="Gly-betaine_transp_ATP-bd"/>
</dbReference>
<evidence type="ECO:0000256" key="3">
    <source>
        <dbReference type="ARBA" id="ARBA00022737"/>
    </source>
</evidence>
<comment type="caution">
    <text evidence="13">The sequence shown here is derived from an EMBL/GenBank/DDBJ whole genome shotgun (WGS) entry which is preliminary data.</text>
</comment>
<keyword evidence="4 10" id="KW-0547">Nucleotide-binding</keyword>
<keyword evidence="6 9" id="KW-0129">CBS domain</keyword>
<comment type="subunit">
    <text evidence="10">The complex is probably composed of two ATP-binding proteins, two transmembrane proteins and a solute-binding protein.</text>
</comment>
<dbReference type="PANTHER" id="PTHR43117">
    <property type="entry name" value="OSMOPROTECTANT IMPORT ATP-BINDING PROTEIN OSMV"/>
    <property type="match status" value="1"/>
</dbReference>